<organism evidence="8 9">
    <name type="scientific">Scytalidium lignicola</name>
    <name type="common">Hyphomycete</name>
    <dbReference type="NCBI Taxonomy" id="5539"/>
    <lineage>
        <taxon>Eukaryota</taxon>
        <taxon>Fungi</taxon>
        <taxon>Dikarya</taxon>
        <taxon>Ascomycota</taxon>
        <taxon>Pezizomycotina</taxon>
        <taxon>Leotiomycetes</taxon>
        <taxon>Leotiomycetes incertae sedis</taxon>
        <taxon>Scytalidium</taxon>
    </lineage>
</organism>
<dbReference type="GO" id="GO:0008270">
    <property type="term" value="F:zinc ion binding"/>
    <property type="evidence" value="ECO:0007669"/>
    <property type="project" value="InterPro"/>
</dbReference>
<keyword evidence="9" id="KW-1185">Reference proteome</keyword>
<dbReference type="PROSITE" id="PS00463">
    <property type="entry name" value="ZN2_CY6_FUNGAL_1"/>
    <property type="match status" value="1"/>
</dbReference>
<keyword evidence="4" id="KW-0238">DNA-binding</keyword>
<dbReference type="OMA" id="LWNFGIH"/>
<dbReference type="EMBL" id="NCSJ02000029">
    <property type="protein sequence ID" value="RFU33870.1"/>
    <property type="molecule type" value="Genomic_DNA"/>
</dbReference>
<dbReference type="InterPro" id="IPR001138">
    <property type="entry name" value="Zn2Cys6_DnaBD"/>
</dbReference>
<dbReference type="Pfam" id="PF04082">
    <property type="entry name" value="Fungal_trans"/>
    <property type="match status" value="1"/>
</dbReference>
<feature type="non-terminal residue" evidence="8">
    <location>
        <position position="672"/>
    </location>
</feature>
<comment type="caution">
    <text evidence="8">The sequence shown here is derived from an EMBL/GenBank/DDBJ whole genome shotgun (WGS) entry which is preliminary data.</text>
</comment>
<protein>
    <recommendedName>
        <fullName evidence="7">Zn(2)-C6 fungal-type domain-containing protein</fullName>
    </recommendedName>
</protein>
<dbReference type="SMART" id="SM00906">
    <property type="entry name" value="Fungal_trans"/>
    <property type="match status" value="1"/>
</dbReference>
<keyword evidence="1" id="KW-0479">Metal-binding</keyword>
<dbReference type="OrthoDB" id="39175at2759"/>
<dbReference type="Proteomes" id="UP000258309">
    <property type="component" value="Unassembled WGS sequence"/>
</dbReference>
<dbReference type="PANTHER" id="PTHR47171:SF3">
    <property type="entry name" value="FARA-RELATED"/>
    <property type="match status" value="1"/>
</dbReference>
<dbReference type="GO" id="GO:0006351">
    <property type="term" value="P:DNA-templated transcription"/>
    <property type="evidence" value="ECO:0007669"/>
    <property type="project" value="InterPro"/>
</dbReference>
<name>A0A3E2HKF6_SCYLI</name>
<evidence type="ECO:0000259" key="7">
    <source>
        <dbReference type="PROSITE" id="PS50048"/>
    </source>
</evidence>
<evidence type="ECO:0000256" key="1">
    <source>
        <dbReference type="ARBA" id="ARBA00022723"/>
    </source>
</evidence>
<keyword evidence="2" id="KW-0862">Zinc</keyword>
<dbReference type="CDD" id="cd12148">
    <property type="entry name" value="fungal_TF_MHR"/>
    <property type="match status" value="1"/>
</dbReference>
<dbReference type="STRING" id="5539.A0A3E2HKF6"/>
<dbReference type="GO" id="GO:0000981">
    <property type="term" value="F:DNA-binding transcription factor activity, RNA polymerase II-specific"/>
    <property type="evidence" value="ECO:0007669"/>
    <property type="project" value="InterPro"/>
</dbReference>
<accession>A0A3E2HKF6</accession>
<dbReference type="Pfam" id="PF00172">
    <property type="entry name" value="Zn_clus"/>
    <property type="match status" value="1"/>
</dbReference>
<dbReference type="InterPro" id="IPR007219">
    <property type="entry name" value="XnlR_reg_dom"/>
</dbReference>
<proteinExistence type="predicted"/>
<dbReference type="Gene3D" id="4.10.240.10">
    <property type="entry name" value="Zn(2)-C6 fungal-type DNA-binding domain"/>
    <property type="match status" value="1"/>
</dbReference>
<evidence type="ECO:0000256" key="6">
    <source>
        <dbReference type="ARBA" id="ARBA00023242"/>
    </source>
</evidence>
<feature type="domain" description="Zn(2)-C6 fungal-type" evidence="7">
    <location>
        <begin position="19"/>
        <end position="50"/>
    </location>
</feature>
<reference evidence="8 9" key="1">
    <citation type="submission" date="2018-05" db="EMBL/GenBank/DDBJ databases">
        <title>Draft genome sequence of Scytalidium lignicola DSM 105466, a ubiquitous saprotrophic fungus.</title>
        <authorList>
            <person name="Buettner E."/>
            <person name="Gebauer A.M."/>
            <person name="Hofrichter M."/>
            <person name="Liers C."/>
            <person name="Kellner H."/>
        </authorList>
    </citation>
    <scope>NUCLEOTIDE SEQUENCE [LARGE SCALE GENOMIC DNA]</scope>
    <source>
        <strain evidence="8 9">DSM 105466</strain>
    </source>
</reference>
<evidence type="ECO:0000256" key="2">
    <source>
        <dbReference type="ARBA" id="ARBA00022833"/>
    </source>
</evidence>
<dbReference type="SUPFAM" id="SSF57701">
    <property type="entry name" value="Zn2/Cys6 DNA-binding domain"/>
    <property type="match status" value="1"/>
</dbReference>
<dbReference type="InterPro" id="IPR036864">
    <property type="entry name" value="Zn2-C6_fun-type_DNA-bd_sf"/>
</dbReference>
<evidence type="ECO:0000256" key="5">
    <source>
        <dbReference type="ARBA" id="ARBA00023163"/>
    </source>
</evidence>
<evidence type="ECO:0000256" key="4">
    <source>
        <dbReference type="ARBA" id="ARBA00023125"/>
    </source>
</evidence>
<sequence>MSTPQRLGSRAGGQKSAKACASCHIRKVKCDLVTRGSPPCTRCEDSGLPCDRVRRRRRPVRSVEAALVSPTRLLVPEQQITSNVATTTTTTATALDEVSRLFSSLGVGDNPRRIHVSGFGDISKQSSILVDFVAQDFSIGALNDYQVTFNDNYTTVARILADEFGRGFRKDIYHYRDAPFLKRSDGGIPRTLGASELAVLDLYGSFILPSPEIADSFVAAFFDRVHPTLPIIDRSGFMKRYYSAATKPSNTSLLLIQSILLSGSTTFEHPSLNLSYGEVSWRLYGRAKALVDNRFEQDRLVLVQAHLLFSTFVSDSCDDTIQNMWLSLGSAIRIAQGLGMHRSLGKANASDSMRRQWKRIWWSLFVHDTLCSFEWGRPRAINLADSDVEELNEIDFQPEDPGSLPSTEHTQFFLELYKLCLIIADWLDLLRPGGPRRHKVSTLDRSLRTLELLADLENWHKSVPAILRPPENLVGFSLWTATLHITYQAVLLRFSTLLSDGADTMSRAAMEISSVCEDLDRQDLLGSLWNFGIHEFDLAMCQHAREANSKDPVVARQGLLRLKRGLPWVRKLGKRSAVAIQAQVFYEELVKKMNHSDPVDDEKSASEVTLDETIEGTCTLQSQRDTDEPLPWTPDLYLTNPLYQPQMMEQDGVVSGWDNWDSNHEQTFFHQY</sequence>
<evidence type="ECO:0000313" key="9">
    <source>
        <dbReference type="Proteomes" id="UP000258309"/>
    </source>
</evidence>
<keyword evidence="6" id="KW-0539">Nucleus</keyword>
<dbReference type="AlphaFoldDB" id="A0A3E2HKF6"/>
<keyword evidence="3" id="KW-0805">Transcription regulation</keyword>
<dbReference type="PROSITE" id="PS50048">
    <property type="entry name" value="ZN2_CY6_FUNGAL_2"/>
    <property type="match status" value="1"/>
</dbReference>
<dbReference type="PANTHER" id="PTHR47171">
    <property type="entry name" value="FARA-RELATED"/>
    <property type="match status" value="1"/>
</dbReference>
<gene>
    <name evidence="8" type="ORF">B7463_g2470</name>
</gene>
<feature type="non-terminal residue" evidence="8">
    <location>
        <position position="1"/>
    </location>
</feature>
<keyword evidence="5" id="KW-0804">Transcription</keyword>
<dbReference type="CDD" id="cd00067">
    <property type="entry name" value="GAL4"/>
    <property type="match status" value="1"/>
</dbReference>
<evidence type="ECO:0000313" key="8">
    <source>
        <dbReference type="EMBL" id="RFU33870.1"/>
    </source>
</evidence>
<dbReference type="GO" id="GO:0003677">
    <property type="term" value="F:DNA binding"/>
    <property type="evidence" value="ECO:0007669"/>
    <property type="project" value="UniProtKB-KW"/>
</dbReference>
<dbReference type="InterPro" id="IPR052073">
    <property type="entry name" value="Amide_Lactam_Regulators"/>
</dbReference>
<evidence type="ECO:0000256" key="3">
    <source>
        <dbReference type="ARBA" id="ARBA00023015"/>
    </source>
</evidence>
<dbReference type="SMART" id="SM00066">
    <property type="entry name" value="GAL4"/>
    <property type="match status" value="1"/>
</dbReference>